<reference evidence="2 3" key="1">
    <citation type="submission" date="2020-08" db="EMBL/GenBank/DDBJ databases">
        <title>Genomic Encyclopedia of Type Strains, Phase IV (KMG-IV): sequencing the most valuable type-strain genomes for metagenomic binning, comparative biology and taxonomic classification.</title>
        <authorList>
            <person name="Goeker M."/>
        </authorList>
    </citation>
    <scope>NUCLEOTIDE SEQUENCE [LARGE SCALE GENOMIC DNA]</scope>
    <source>
        <strain evidence="2 3">DSM 22548</strain>
    </source>
</reference>
<evidence type="ECO:0000313" key="2">
    <source>
        <dbReference type="EMBL" id="MBB3702791.1"/>
    </source>
</evidence>
<comment type="caution">
    <text evidence="2">The sequence shown here is derived from an EMBL/GenBank/DDBJ whole genome shotgun (WGS) entry which is preliminary data.</text>
</comment>
<dbReference type="AlphaFoldDB" id="A0A7W5YG67"/>
<feature type="compositionally biased region" description="Polar residues" evidence="1">
    <location>
        <begin position="49"/>
        <end position="62"/>
    </location>
</feature>
<accession>A0A7W5YG67</accession>
<dbReference type="Proteomes" id="UP000541425">
    <property type="component" value="Unassembled WGS sequence"/>
</dbReference>
<dbReference type="RefSeq" id="WP_183696331.1">
    <property type="nucleotide sequence ID" value="NZ_JACICA010000005.1"/>
</dbReference>
<dbReference type="EMBL" id="JACICA010000005">
    <property type="protein sequence ID" value="MBB3702791.1"/>
    <property type="molecule type" value="Genomic_DNA"/>
</dbReference>
<sequence length="62" mass="6929">MRKKTYTSPVIAVYSFCEETPLMNMSPGTGQHNSGEHGTGPEAEDTRQQRWNAGNASQLWED</sequence>
<organism evidence="2 3">
    <name type="scientific">Alloprevotella rava</name>
    <dbReference type="NCBI Taxonomy" id="671218"/>
    <lineage>
        <taxon>Bacteria</taxon>
        <taxon>Pseudomonadati</taxon>
        <taxon>Bacteroidota</taxon>
        <taxon>Bacteroidia</taxon>
        <taxon>Bacteroidales</taxon>
        <taxon>Prevotellaceae</taxon>
        <taxon>Alloprevotella</taxon>
    </lineage>
</organism>
<proteinExistence type="predicted"/>
<gene>
    <name evidence="2" type="ORF">FHS60_001260</name>
</gene>
<protein>
    <submittedName>
        <fullName evidence="2">Uncharacterized protein</fullName>
    </submittedName>
</protein>
<evidence type="ECO:0000313" key="3">
    <source>
        <dbReference type="Proteomes" id="UP000541425"/>
    </source>
</evidence>
<feature type="region of interest" description="Disordered" evidence="1">
    <location>
        <begin position="24"/>
        <end position="62"/>
    </location>
</feature>
<evidence type="ECO:0000256" key="1">
    <source>
        <dbReference type="SAM" id="MobiDB-lite"/>
    </source>
</evidence>
<name>A0A7W5YG67_9BACT</name>